<name>A0ABV1HXD9_9FIRM</name>
<dbReference type="Proteomes" id="UP001470288">
    <property type="component" value="Unassembled WGS sequence"/>
</dbReference>
<keyword evidence="2" id="KW-1185">Reference proteome</keyword>
<sequence length="74" mass="8435">MQKVNIQFRDIDSVRAFVNIINRFDGEFDLGRGNRLVDAKSIIGICSCDLSRPVELLIHSDDRRILDALQGYIV</sequence>
<dbReference type="SUPFAM" id="SSF55594">
    <property type="entry name" value="HPr-like"/>
    <property type="match status" value="1"/>
</dbReference>
<evidence type="ECO:0000313" key="1">
    <source>
        <dbReference type="EMBL" id="MEQ2577592.1"/>
    </source>
</evidence>
<organism evidence="1 2">
    <name type="scientific">Hominiventricola aquisgranensis</name>
    <dbReference type="NCBI Taxonomy" id="3133164"/>
    <lineage>
        <taxon>Bacteria</taxon>
        <taxon>Bacillati</taxon>
        <taxon>Bacillota</taxon>
        <taxon>Clostridia</taxon>
        <taxon>Lachnospirales</taxon>
        <taxon>Lachnospiraceae</taxon>
        <taxon>Hominiventricola</taxon>
    </lineage>
</organism>
<dbReference type="Gene3D" id="3.30.1340.10">
    <property type="entry name" value="HPr-like"/>
    <property type="match status" value="1"/>
</dbReference>
<dbReference type="EMBL" id="JBBMFC010000002">
    <property type="protein sequence ID" value="MEQ2577592.1"/>
    <property type="molecule type" value="Genomic_DNA"/>
</dbReference>
<accession>A0ABV1HXD9</accession>
<protein>
    <submittedName>
        <fullName evidence="1">HPr family phosphocarrier protein</fullName>
    </submittedName>
</protein>
<comment type="caution">
    <text evidence="1">The sequence shown here is derived from an EMBL/GenBank/DDBJ whole genome shotgun (WGS) entry which is preliminary data.</text>
</comment>
<proteinExistence type="predicted"/>
<gene>
    <name evidence="1" type="ORF">WMO62_01895</name>
</gene>
<reference evidence="1 2" key="1">
    <citation type="submission" date="2024-03" db="EMBL/GenBank/DDBJ databases">
        <title>Human intestinal bacterial collection.</title>
        <authorList>
            <person name="Pauvert C."/>
            <person name="Hitch T.C.A."/>
            <person name="Clavel T."/>
        </authorList>
    </citation>
    <scope>NUCLEOTIDE SEQUENCE [LARGE SCALE GENOMIC DNA]</scope>
    <source>
        <strain evidence="1 2">CLA-AA-H78B</strain>
    </source>
</reference>
<dbReference type="InterPro" id="IPR035895">
    <property type="entry name" value="HPr-like_sf"/>
</dbReference>
<evidence type="ECO:0000313" key="2">
    <source>
        <dbReference type="Proteomes" id="UP001470288"/>
    </source>
</evidence>